<keyword evidence="7 8" id="KW-0472">Membrane</keyword>
<keyword evidence="3" id="KW-1003">Cell membrane</keyword>
<feature type="transmembrane region" description="Helical" evidence="8">
    <location>
        <begin position="204"/>
        <end position="228"/>
    </location>
</feature>
<evidence type="ECO:0000256" key="5">
    <source>
        <dbReference type="ARBA" id="ARBA00022989"/>
    </source>
</evidence>
<keyword evidence="10" id="KW-1185">Reference proteome</keyword>
<evidence type="ECO:0000256" key="4">
    <source>
        <dbReference type="ARBA" id="ARBA00022692"/>
    </source>
</evidence>
<dbReference type="InterPro" id="IPR003445">
    <property type="entry name" value="Cat_transpt"/>
</dbReference>
<feature type="transmembrane region" description="Helical" evidence="8">
    <location>
        <begin position="483"/>
        <end position="503"/>
    </location>
</feature>
<accession>A0A315Z658</accession>
<gene>
    <name evidence="9" type="ORF">BC781_10645</name>
</gene>
<keyword evidence="5 8" id="KW-1133">Transmembrane helix</keyword>
<dbReference type="RefSeq" id="WP_109620913.1">
    <property type="nucleotide sequence ID" value="NZ_QGDO01000006.1"/>
</dbReference>
<feature type="transmembrane region" description="Helical" evidence="8">
    <location>
        <begin position="259"/>
        <end position="278"/>
    </location>
</feature>
<feature type="transmembrane region" description="Helical" evidence="8">
    <location>
        <begin position="322"/>
        <end position="345"/>
    </location>
</feature>
<dbReference type="GO" id="GO:0008324">
    <property type="term" value="F:monoatomic cation transmembrane transporter activity"/>
    <property type="evidence" value="ECO:0007669"/>
    <property type="project" value="InterPro"/>
</dbReference>
<feature type="transmembrane region" description="Helical" evidence="8">
    <location>
        <begin position="540"/>
        <end position="560"/>
    </location>
</feature>
<reference evidence="9 10" key="1">
    <citation type="submission" date="2018-03" db="EMBL/GenBank/DDBJ databases">
        <title>Genomic Encyclopedia of Archaeal and Bacterial Type Strains, Phase II (KMG-II): from individual species to whole genera.</title>
        <authorList>
            <person name="Goeker M."/>
        </authorList>
    </citation>
    <scope>NUCLEOTIDE SEQUENCE [LARGE SCALE GENOMIC DNA]</scope>
    <source>
        <strain evidence="9 10">DSM 28229</strain>
    </source>
</reference>
<dbReference type="OrthoDB" id="9810952at2"/>
<dbReference type="Pfam" id="PF02386">
    <property type="entry name" value="TrkH"/>
    <property type="match status" value="1"/>
</dbReference>
<evidence type="ECO:0000256" key="8">
    <source>
        <dbReference type="SAM" id="Phobius"/>
    </source>
</evidence>
<dbReference type="GO" id="GO:0005886">
    <property type="term" value="C:plasma membrane"/>
    <property type="evidence" value="ECO:0007669"/>
    <property type="project" value="UniProtKB-SubCell"/>
</dbReference>
<feature type="transmembrane region" description="Helical" evidence="8">
    <location>
        <begin position="365"/>
        <end position="383"/>
    </location>
</feature>
<feature type="transmembrane region" description="Helical" evidence="8">
    <location>
        <begin position="444"/>
        <end position="462"/>
    </location>
</feature>
<feature type="transmembrane region" description="Helical" evidence="8">
    <location>
        <begin position="80"/>
        <end position="99"/>
    </location>
</feature>
<dbReference type="Proteomes" id="UP000245535">
    <property type="component" value="Unassembled WGS sequence"/>
</dbReference>
<name>A0A315Z658_SEDFL</name>
<comment type="subcellular location">
    <subcellularLocation>
        <location evidence="1">Cell membrane</location>
        <topology evidence="1">Multi-pass membrane protein</topology>
    </subcellularLocation>
</comment>
<feature type="transmembrane region" description="Helical" evidence="8">
    <location>
        <begin position="173"/>
        <end position="192"/>
    </location>
</feature>
<evidence type="ECO:0000256" key="3">
    <source>
        <dbReference type="ARBA" id="ARBA00022475"/>
    </source>
</evidence>
<dbReference type="GO" id="GO:0030001">
    <property type="term" value="P:metal ion transport"/>
    <property type="evidence" value="ECO:0007669"/>
    <property type="project" value="UniProtKB-ARBA"/>
</dbReference>
<feature type="transmembrane region" description="Helical" evidence="8">
    <location>
        <begin position="39"/>
        <end position="59"/>
    </location>
</feature>
<comment type="caution">
    <text evidence="9">The sequence shown here is derived from an EMBL/GenBank/DDBJ whole genome shotgun (WGS) entry which is preliminary data.</text>
</comment>
<keyword evidence="4 8" id="KW-0812">Transmembrane</keyword>
<dbReference type="AlphaFoldDB" id="A0A315Z658"/>
<evidence type="ECO:0000313" key="10">
    <source>
        <dbReference type="Proteomes" id="UP000245535"/>
    </source>
</evidence>
<organism evidence="9 10">
    <name type="scientific">Sediminitomix flava</name>
    <dbReference type="NCBI Taxonomy" id="379075"/>
    <lineage>
        <taxon>Bacteria</taxon>
        <taxon>Pseudomonadati</taxon>
        <taxon>Bacteroidota</taxon>
        <taxon>Cytophagia</taxon>
        <taxon>Cytophagales</taxon>
        <taxon>Flammeovirgaceae</taxon>
        <taxon>Sediminitomix</taxon>
    </lineage>
</organism>
<dbReference type="PANTHER" id="PTHR32024:SF1">
    <property type="entry name" value="KTR SYSTEM POTASSIUM UPTAKE PROTEIN B"/>
    <property type="match status" value="1"/>
</dbReference>
<evidence type="ECO:0000256" key="6">
    <source>
        <dbReference type="ARBA" id="ARBA00023065"/>
    </source>
</evidence>
<sequence length="579" mass="65075">METSYEVLRRYIDKAEVILGGCALVLMISYWGFEFNHNVNVLILIMSEVIALLFTAFTYGKVILGKKKLHHYLRKDILDLLLSSVILLFIFTENIFLAHRDEQFVRHIKTVYVQALQIYIFLKALIYLILHREKWLYFSKKPVRVMVSSFLNLVIAGTLLLKLPNATTNGIEWIDALFISTSAVCVTGLSTLNLATDFTTFGQVVIMILFQLGGLGILTLTSFAVLLLRRNMYLKDQFMLQEALDQDNINFIGKTLKNIIILTLMTEIIGALTLYLIWENSLSHDTPDVYFHALFHSISAFCNAGFSTFPQGLQAPELANDIPSGFVICALICIGGIGSYTISDLFTVEKNKLSMNRGLSFQSKWILKISFILTFGGAFLIWLCQWSSWQDLPWWQQLHYSMFSSVTCRTAGFSVVEMGDLLYPTLMIMILLMYVGGAPNSTAGGIKVTTLFVLVSYFFSKIKGRSQVHIDWHTISESSIQRALIVFVLSMITIFFTILTLTITDSQFAFEDLVFESISALSTVGVSRGITASFSPLGKLTLTIVMFFGRVGLFTFAFALGGKSQDPVYQYPITNISVG</sequence>
<feature type="transmembrane region" description="Helical" evidence="8">
    <location>
        <begin position="12"/>
        <end position="33"/>
    </location>
</feature>
<feature type="transmembrane region" description="Helical" evidence="8">
    <location>
        <begin position="111"/>
        <end position="130"/>
    </location>
</feature>
<protein>
    <submittedName>
        <fullName evidence="9">Potassium uptake TrkH family protein</fullName>
    </submittedName>
</protein>
<proteinExistence type="predicted"/>
<dbReference type="EMBL" id="QGDO01000006">
    <property type="protein sequence ID" value="PWJ39144.1"/>
    <property type="molecule type" value="Genomic_DNA"/>
</dbReference>
<evidence type="ECO:0000256" key="1">
    <source>
        <dbReference type="ARBA" id="ARBA00004651"/>
    </source>
</evidence>
<feature type="transmembrane region" description="Helical" evidence="8">
    <location>
        <begin position="142"/>
        <end position="161"/>
    </location>
</feature>
<evidence type="ECO:0000256" key="2">
    <source>
        <dbReference type="ARBA" id="ARBA00022448"/>
    </source>
</evidence>
<evidence type="ECO:0000313" key="9">
    <source>
        <dbReference type="EMBL" id="PWJ39144.1"/>
    </source>
</evidence>
<dbReference type="PANTHER" id="PTHR32024">
    <property type="entry name" value="TRK SYSTEM POTASSIUM UPTAKE PROTEIN TRKG-RELATED"/>
    <property type="match status" value="1"/>
</dbReference>
<evidence type="ECO:0000256" key="7">
    <source>
        <dbReference type="ARBA" id="ARBA00023136"/>
    </source>
</evidence>
<keyword evidence="2" id="KW-0813">Transport</keyword>
<keyword evidence="6" id="KW-0406">Ion transport</keyword>